<sequence length="159" mass="18692">MLYLAKYTNIIDLKKVTKCVINRKSLFETFSIIFQNMKFTCPTAINNYVKCILSAKEYNNTEKYVKDHKIVLKKLDIKNNVQLTYLLFTFTAFANEYEIFMKSFIEKTFQKQVAQLESTESTNDMPVHDYDVKSMNLKILENAEHQSMVIELSNLNNEN</sequence>
<dbReference type="VEuPathDB" id="FungiDB:RhiirFUN_016845"/>
<name>U9TC01_RHIID</name>
<dbReference type="AlphaFoldDB" id="U9TC01"/>
<reference evidence="1" key="1">
    <citation type="submission" date="2013-07" db="EMBL/GenBank/DDBJ databases">
        <title>The genome of an arbuscular mycorrhizal fungus provides insights into the evolution of the oldest plant symbiosis.</title>
        <authorList>
            <consortium name="DOE Joint Genome Institute"/>
            <person name="Tisserant E."/>
            <person name="Malbreil M."/>
            <person name="Kuo A."/>
            <person name="Kohler A."/>
            <person name="Symeonidi A."/>
            <person name="Balestrini R."/>
            <person name="Charron P."/>
            <person name="Duensing N."/>
            <person name="Frei-dit-Frey N."/>
            <person name="Gianinazzi-Pearson V."/>
            <person name="Gilbert B."/>
            <person name="Handa Y."/>
            <person name="Hijri M."/>
            <person name="Kaul R."/>
            <person name="Kawaguchi M."/>
            <person name="Krajinski F."/>
            <person name="Lammers P."/>
            <person name="Lapierre D."/>
            <person name="Masclaux F.G."/>
            <person name="Murat C."/>
            <person name="Morin E."/>
            <person name="Ndikumana S."/>
            <person name="Pagni M."/>
            <person name="Petitpierre D."/>
            <person name="Requena N."/>
            <person name="Rosikiewicz P."/>
            <person name="Riley R."/>
            <person name="Saito K."/>
            <person name="San Clemente H."/>
            <person name="Shapiro H."/>
            <person name="van Tuinen D."/>
            <person name="Becard G."/>
            <person name="Bonfante P."/>
            <person name="Paszkowski U."/>
            <person name="Shachar-Hill Y."/>
            <person name="Young J.P."/>
            <person name="Sanders I.R."/>
            <person name="Henrissat B."/>
            <person name="Rensing S.A."/>
            <person name="Grigoriev I.V."/>
            <person name="Corradi N."/>
            <person name="Roux C."/>
            <person name="Martin F."/>
        </authorList>
    </citation>
    <scope>NUCLEOTIDE SEQUENCE</scope>
    <source>
        <strain evidence="1">DAOM 197198</strain>
    </source>
</reference>
<evidence type="ECO:0000313" key="1">
    <source>
        <dbReference type="EMBL" id="ESA04947.1"/>
    </source>
</evidence>
<dbReference type="HOGENOM" id="CLU_140517_0_0_1"/>
<organism evidence="1">
    <name type="scientific">Rhizophagus irregularis (strain DAOM 181602 / DAOM 197198 / MUCL 43194)</name>
    <name type="common">Arbuscular mycorrhizal fungus</name>
    <name type="synonym">Glomus intraradices</name>
    <dbReference type="NCBI Taxonomy" id="747089"/>
    <lineage>
        <taxon>Eukaryota</taxon>
        <taxon>Fungi</taxon>
        <taxon>Fungi incertae sedis</taxon>
        <taxon>Mucoromycota</taxon>
        <taxon>Glomeromycotina</taxon>
        <taxon>Glomeromycetes</taxon>
        <taxon>Glomerales</taxon>
        <taxon>Glomeraceae</taxon>
        <taxon>Rhizophagus</taxon>
    </lineage>
</organism>
<protein>
    <submittedName>
        <fullName evidence="1">Uncharacterized protein</fullName>
    </submittedName>
</protein>
<gene>
    <name evidence="1" type="ORF">GLOINDRAFT_36197</name>
</gene>
<dbReference type="EMBL" id="KI293730">
    <property type="protein sequence ID" value="ESA04947.1"/>
    <property type="molecule type" value="Genomic_DNA"/>
</dbReference>
<proteinExistence type="predicted"/>
<accession>U9TC01</accession>